<keyword evidence="1" id="KW-0812">Transmembrane</keyword>
<comment type="caution">
    <text evidence="2">The sequence shown here is derived from an EMBL/GenBank/DDBJ whole genome shotgun (WGS) entry which is preliminary data.</text>
</comment>
<name>A0A934KA88_9BACT</name>
<dbReference type="Proteomes" id="UP000612893">
    <property type="component" value="Unassembled WGS sequence"/>
</dbReference>
<feature type="transmembrane region" description="Helical" evidence="1">
    <location>
        <begin position="134"/>
        <end position="153"/>
    </location>
</feature>
<keyword evidence="1" id="KW-0472">Membrane</keyword>
<reference evidence="2" key="1">
    <citation type="submission" date="2020-10" db="EMBL/GenBank/DDBJ databases">
        <title>Ca. Dormibacterota MAGs.</title>
        <authorList>
            <person name="Montgomery K."/>
        </authorList>
    </citation>
    <scope>NUCLEOTIDE SEQUENCE [LARGE SCALE GENOMIC DNA]</scope>
    <source>
        <strain evidence="2">SC8812_S17_10</strain>
    </source>
</reference>
<dbReference type="AlphaFoldDB" id="A0A934KA88"/>
<evidence type="ECO:0000313" key="2">
    <source>
        <dbReference type="EMBL" id="MBJ7600062.1"/>
    </source>
</evidence>
<feature type="transmembrane region" description="Helical" evidence="1">
    <location>
        <begin position="110"/>
        <end position="128"/>
    </location>
</feature>
<dbReference type="EMBL" id="JAEKNR010000186">
    <property type="protein sequence ID" value="MBJ7600062.1"/>
    <property type="molecule type" value="Genomic_DNA"/>
</dbReference>
<proteinExistence type="predicted"/>
<evidence type="ECO:0000313" key="3">
    <source>
        <dbReference type="Proteomes" id="UP000612893"/>
    </source>
</evidence>
<keyword evidence="3" id="KW-1185">Reference proteome</keyword>
<feature type="transmembrane region" description="Helical" evidence="1">
    <location>
        <begin position="61"/>
        <end position="89"/>
    </location>
</feature>
<organism evidence="2 3">
    <name type="scientific">Candidatus Nephthysia bennettiae</name>
    <dbReference type="NCBI Taxonomy" id="3127016"/>
    <lineage>
        <taxon>Bacteria</taxon>
        <taxon>Bacillati</taxon>
        <taxon>Candidatus Dormiibacterota</taxon>
        <taxon>Candidatus Dormibacteria</taxon>
        <taxon>Candidatus Dormibacterales</taxon>
        <taxon>Candidatus Dormibacteraceae</taxon>
        <taxon>Candidatus Nephthysia</taxon>
    </lineage>
</organism>
<accession>A0A934KA88</accession>
<sequence length="292" mass="32006">MAAEHPPARERFGWVERAIALTSLSAVVAYVALRLASILFYDGMGTTPEELGLGEFDLLMRSVGLLVIIFLLAGIAAELVVLPIVAVSLASMWSSAANPLSEMLYRAPKWFGWAVMAVAFGAAVLGAWRQVLLLFLSPIAIIPTGGLIAYLFWLRRIEPWPVHVREAVRGELRRLRKRAGRWWRITAASFAVVSLLTVSIVVTASANQAGNAVRQGRAYHDWAVPWRADPATVRWLAPRPSVDPLTGRCLMYLGQSNAAFVFYDVDSHRIVRVPSGAVVLLIDTSALTCSRS</sequence>
<protein>
    <submittedName>
        <fullName evidence="2">Uncharacterized protein</fullName>
    </submittedName>
</protein>
<feature type="transmembrane region" description="Helical" evidence="1">
    <location>
        <begin position="182"/>
        <end position="204"/>
    </location>
</feature>
<feature type="transmembrane region" description="Helical" evidence="1">
    <location>
        <begin position="18"/>
        <end position="41"/>
    </location>
</feature>
<evidence type="ECO:0000256" key="1">
    <source>
        <dbReference type="SAM" id="Phobius"/>
    </source>
</evidence>
<gene>
    <name evidence="2" type="ORF">JF922_18540</name>
</gene>
<keyword evidence="1" id="KW-1133">Transmembrane helix</keyword>